<dbReference type="Proteomes" id="UP000193144">
    <property type="component" value="Unassembled WGS sequence"/>
</dbReference>
<dbReference type="AlphaFoldDB" id="A0A1Y1ZV91"/>
<reference evidence="3 4" key="1">
    <citation type="submission" date="2016-07" db="EMBL/GenBank/DDBJ databases">
        <title>Pervasive Adenine N6-methylation of Active Genes in Fungi.</title>
        <authorList>
            <consortium name="DOE Joint Genome Institute"/>
            <person name="Mondo S.J."/>
            <person name="Dannebaum R.O."/>
            <person name="Kuo R.C."/>
            <person name="Labutti K."/>
            <person name="Haridas S."/>
            <person name="Kuo A."/>
            <person name="Salamov A."/>
            <person name="Ahrendt S.R."/>
            <person name="Lipzen A."/>
            <person name="Sullivan W."/>
            <person name="Andreopoulos W.B."/>
            <person name="Clum A."/>
            <person name="Lindquist E."/>
            <person name="Daum C."/>
            <person name="Ramamoorthy G.K."/>
            <person name="Gryganskyi A."/>
            <person name="Culley D."/>
            <person name="Magnuson J.K."/>
            <person name="James T.Y."/>
            <person name="O'Malley M.A."/>
            <person name="Stajich J.E."/>
            <person name="Spatafora J.W."/>
            <person name="Visel A."/>
            <person name="Grigoriev I.V."/>
        </authorList>
    </citation>
    <scope>NUCLEOTIDE SEQUENCE [LARGE SCALE GENOMIC DNA]</scope>
    <source>
        <strain evidence="3 4">CBS 115471</strain>
    </source>
</reference>
<name>A0A1Y1ZV91_9PLEO</name>
<feature type="transmembrane region" description="Helical" evidence="2">
    <location>
        <begin position="115"/>
        <end position="132"/>
    </location>
</feature>
<accession>A0A1Y1ZV91</accession>
<feature type="compositionally biased region" description="Basic residues" evidence="1">
    <location>
        <begin position="32"/>
        <end position="43"/>
    </location>
</feature>
<sequence>MEYRLWDWENQGIELQPNVSSQHLLANERAYQRGRSRGQHHGRSPSMGSEESFGSIPPADQDNVPEPDRNRADESQPEESTDRIDVELQRPQSWIRASSQGKHPSWRRNESRGSFLMLLLSIAVVTFTTLYACRTSLTAKLFTTSSSESLLILRVLSETCTVLLYVLVLCIIEDLQWAYASRAKGIGLLGFLSLDAGTRVWGLLRLLCTRSRESGPYKRYSFVR</sequence>
<keyword evidence="2" id="KW-1133">Transmembrane helix</keyword>
<evidence type="ECO:0000313" key="3">
    <source>
        <dbReference type="EMBL" id="ORY13695.1"/>
    </source>
</evidence>
<proteinExistence type="predicted"/>
<evidence type="ECO:0000313" key="4">
    <source>
        <dbReference type="Proteomes" id="UP000193144"/>
    </source>
</evidence>
<dbReference type="EMBL" id="MCFA01000039">
    <property type="protein sequence ID" value="ORY13695.1"/>
    <property type="molecule type" value="Genomic_DNA"/>
</dbReference>
<organism evidence="3 4">
    <name type="scientific">Clohesyomyces aquaticus</name>
    <dbReference type="NCBI Taxonomy" id="1231657"/>
    <lineage>
        <taxon>Eukaryota</taxon>
        <taxon>Fungi</taxon>
        <taxon>Dikarya</taxon>
        <taxon>Ascomycota</taxon>
        <taxon>Pezizomycotina</taxon>
        <taxon>Dothideomycetes</taxon>
        <taxon>Pleosporomycetidae</taxon>
        <taxon>Pleosporales</taxon>
        <taxon>Lindgomycetaceae</taxon>
        <taxon>Clohesyomyces</taxon>
    </lineage>
</organism>
<evidence type="ECO:0000256" key="2">
    <source>
        <dbReference type="SAM" id="Phobius"/>
    </source>
</evidence>
<protein>
    <submittedName>
        <fullName evidence="3">Uncharacterized protein</fullName>
    </submittedName>
</protein>
<gene>
    <name evidence="3" type="ORF">BCR34DRAFT_254900</name>
</gene>
<feature type="region of interest" description="Disordered" evidence="1">
    <location>
        <begin position="32"/>
        <end position="85"/>
    </location>
</feature>
<keyword evidence="2" id="KW-0812">Transmembrane</keyword>
<evidence type="ECO:0000256" key="1">
    <source>
        <dbReference type="SAM" id="MobiDB-lite"/>
    </source>
</evidence>
<feature type="transmembrane region" description="Helical" evidence="2">
    <location>
        <begin position="152"/>
        <end position="172"/>
    </location>
</feature>
<keyword evidence="4" id="KW-1185">Reference proteome</keyword>
<dbReference type="OrthoDB" id="5139479at2759"/>
<feature type="compositionally biased region" description="Basic and acidic residues" evidence="1">
    <location>
        <begin position="66"/>
        <end position="85"/>
    </location>
</feature>
<comment type="caution">
    <text evidence="3">The sequence shown here is derived from an EMBL/GenBank/DDBJ whole genome shotgun (WGS) entry which is preliminary data.</text>
</comment>
<keyword evidence="2" id="KW-0472">Membrane</keyword>